<accession>A0ABX0XE19</accession>
<sequence length="105" mass="12094">MNVLFLCSRNQWRSRTAEHIFRDVDGHCVKSAGTSPSARIRVGPALLNWAELIFVMEQKHLAILERKFPDAIIDKNIIALDVADDYRYLDEELIHELRDGVAVYL</sequence>
<dbReference type="Gene3D" id="3.40.50.2300">
    <property type="match status" value="1"/>
</dbReference>
<dbReference type="PIRSF" id="PIRSF029416">
    <property type="entry name" value="UCP029416_PTP"/>
    <property type="match status" value="1"/>
</dbReference>
<evidence type="ECO:0000313" key="1">
    <source>
        <dbReference type="EMBL" id="NJC27002.1"/>
    </source>
</evidence>
<dbReference type="SUPFAM" id="SSF52788">
    <property type="entry name" value="Phosphotyrosine protein phosphatases I"/>
    <property type="match status" value="1"/>
</dbReference>
<gene>
    <name evidence="1" type="ORF">GGR27_002515</name>
</gene>
<dbReference type="EC" id="3.1.3.48" evidence="1"/>
<protein>
    <submittedName>
        <fullName evidence="1">Protein-tyrosine phosphatase</fullName>
        <ecNumber evidence="1">3.1.3.48</ecNumber>
    </submittedName>
</protein>
<comment type="caution">
    <text evidence="1">The sequence shown here is derived from an EMBL/GenBank/DDBJ whole genome shotgun (WGS) entry which is preliminary data.</text>
</comment>
<reference evidence="1 2" key="1">
    <citation type="submission" date="2020-03" db="EMBL/GenBank/DDBJ databases">
        <title>Genomic Encyclopedia of Type Strains, Phase IV (KMG-IV): sequencing the most valuable type-strain genomes for metagenomic binning, comparative biology and taxonomic classification.</title>
        <authorList>
            <person name="Goeker M."/>
        </authorList>
    </citation>
    <scope>NUCLEOTIDE SEQUENCE [LARGE SCALE GENOMIC DNA]</scope>
    <source>
        <strain evidence="1 2">DSM 105096</strain>
    </source>
</reference>
<keyword evidence="1" id="KW-0378">Hydrolase</keyword>
<dbReference type="GO" id="GO:0004725">
    <property type="term" value="F:protein tyrosine phosphatase activity"/>
    <property type="evidence" value="ECO:0007669"/>
    <property type="project" value="UniProtKB-EC"/>
</dbReference>
<name>A0ABX0XE19_9BACT</name>
<keyword evidence="2" id="KW-1185">Reference proteome</keyword>
<organism evidence="1 2">
    <name type="scientific">Neolewinella antarctica</name>
    <dbReference type="NCBI Taxonomy" id="442734"/>
    <lineage>
        <taxon>Bacteria</taxon>
        <taxon>Pseudomonadati</taxon>
        <taxon>Bacteroidota</taxon>
        <taxon>Saprospiria</taxon>
        <taxon>Saprospirales</taxon>
        <taxon>Lewinellaceae</taxon>
        <taxon>Neolewinella</taxon>
    </lineage>
</organism>
<dbReference type="RefSeq" id="WP_168037765.1">
    <property type="nucleotide sequence ID" value="NZ_JAATJH010000004.1"/>
</dbReference>
<dbReference type="Proteomes" id="UP000770785">
    <property type="component" value="Unassembled WGS sequence"/>
</dbReference>
<dbReference type="InterPro" id="IPR036196">
    <property type="entry name" value="Ptyr_pPase_sf"/>
</dbReference>
<evidence type="ECO:0000313" key="2">
    <source>
        <dbReference type="Proteomes" id="UP000770785"/>
    </source>
</evidence>
<dbReference type="EMBL" id="JAATJH010000004">
    <property type="protein sequence ID" value="NJC27002.1"/>
    <property type="molecule type" value="Genomic_DNA"/>
</dbReference>
<dbReference type="InterPro" id="IPR016919">
    <property type="entry name" value="UCP029416_PTP"/>
</dbReference>
<proteinExistence type="predicted"/>